<evidence type="ECO:0000256" key="9">
    <source>
        <dbReference type="ARBA" id="ARBA00022801"/>
    </source>
</evidence>
<evidence type="ECO:0000259" key="18">
    <source>
        <dbReference type="PROSITE" id="PS51194"/>
    </source>
</evidence>
<dbReference type="Gene3D" id="3.30.420.10">
    <property type="entry name" value="Ribonuclease H-like superfamily/Ribonuclease H"/>
    <property type="match status" value="1"/>
</dbReference>
<dbReference type="Gene3D" id="1.10.3380.20">
    <property type="match status" value="1"/>
</dbReference>
<dbReference type="SUPFAM" id="SSF53098">
    <property type="entry name" value="Ribonuclease H-like"/>
    <property type="match status" value="1"/>
</dbReference>
<sequence length="2209" mass="247730">MKCNEETNTLYDEPLLSFGDDTIAAINQLEISRLVNDLSPKQQVNLKNTSLLLSQNRKVDLHLSPATKIQTSIRNKENNSELNASTAKSLSPLCTQQKCDLALWGLPDPVLQQYEAHGIKLMFPWQVECLSHEDVLEGRNLVYSAPTSAGKTLVAELLTIKAVLEKKKKAVIILPFVSVVREKMFYFKSLLETSGVRVEGLMGGHTVHGGIKNVDIAVCTIEKANGLINRLMEEDSLQRIGIVVVDELHLLGDPFRGYLLELLITKIRYMSTMNDDVNIQIVGMSATLPNLDLLASWLDARLYKTDFRPIPLNEYLKVGSRVFTKNLEVKRTLESKYNIQDDSDHVVYLCLETVLNGYSSLIFCPTKNWCEKLAISIAKEFFRIGSDSSDIGLKLREQLKSEAIAEALEQLKACPVGLDHALAKSIAFGVAFHHAGLTIDERDIIEGLFRSGVIRVLTATSTLSSGVNLPARRVLIRTPVFHRKPLDVQVYKQMVGRAGRMGKDSEGESFLLCNKSEQKVGEELIQDGLRPIESCLGHGELSSSLKRAILEVIASGVAETPEQLACYTNCTLLATSHVGLENPIESCVKFLVDSECIRLQLTEDKITKYIPTPLGNACLAASMSPDDGLELFQELQKARQCFVLENELHLIYLVTPFSVSAQWGNLDWLQIMSLWEKLPPSMRRVGSLVGVDDAFMVRALRGTINLQSYKQLHKLSVHRRFYTALALQELVNEVPLVEVAAKFQCSKGMLQSLQQTSATFAGMVTAFCKRLGWRNLELLVSQFQDRLQFGVHRELCELMRLDLLNGPRARALFNAGITSLGDLASADICQVENALHKSVTFQTSKEMEGETAYDAAYRNQLKTIWITGRQGLTEREAAELLIKEARVWLQQELGLVDVKWGNNNDETNTTSHNDTKHSNSVSVKEDSRKMNPDDSELNNLKSLTPNTSANLVELDALNKNGVRYNSKNQTIICESEDEILYKSDHETTQQEPGIDKEVLDNSSNTFCPDDPSNSALKLYKNELNNHEKADTHNLENVENQLKANIVVKESQPSNCDSDDDTLKVSSNPQSNVMISPKSPFDDIFDTSQEDTDLNVGVMLSKNNSVCSVKEGDVSLPLANTATIINSPDVVNLSKDNSQETNYSLHEKSNLQEPKNDLQETHTADVHGNKSTSSYDTSRACSRHSLDVFASPVSVTCKSPTIFDDSLIIDSHLGNLLDDNCKGSSKMLENENKNEVTYNITNIALLSKNPDKNKALQSPKNLLPPAEKGYPLIEQNVSFKDISSDSKNTVFSYNHEGKSGLLLDKRCTLISEKKCEKNNINYENVLKKNTKNAIVASSIVDGITDSFLKQAFTTICDFGNGTKSDSLIEQSLPKFSKENTDETPKKFYHVNKINSVNFNDKEIIVLSNEKLKERVSRESLEEAKILPDAQDTVNAQDNSPFSTKCKRQEKDGDFQDTGNIRKKLSFVSDSEEDENDLVPSSQSQSDASSYQSSSCNSVTWRKKQNEKKLSPLKRKRIEERYDPKQVQGDAVDLATKKIKTQGNTSWDSFKVIDVCAERKIFEEFTRKLKSCSHIAFSVACEKWLNDAPKPSIGDNILRRKSKKKENVRRLLVNDKCHVVGIGVCLGDKETYFIALDPDSRGDGSQGLVSFGEQLDLVERLMTSEEKYILSAFDMKEQYKALYKSCSVNIDKEVYDPKVADWLLDSECDEKGLRPLITKYIPDSLKLTKRVGNITGVRSLGLQIRSPVRARMRACVEAVTTWHIISAQWKKLEESNLLKIYKDVEMPTVMCLARMEVYGIGFCREEAEKLHTLFQKQLEDLEQEAFKLANHSFSLSSPNDVAKVLFKELQLKIWKYTSTHKPSTNKDVLIKLKNDHRLPSIILEWRKIHFIMTKIILPFLKVGMSERIFGCYETHTVTGRITMHEPNLQSIPRDFDISLRDGDNMTVSLRMAFIPKTGKSFISADYSQLELRILAHLSQDRILLNILSSGGDVFRSVAASWNHIAEHEVTDSLRQRAKQVCYGVIYGIGANALSDQLEVDEEEAALFMESFLAAYPGLKAYRDDVIKKCKAKCFVETLSGRKRFLPAINSNKPHLRAQAERQALNTTVQGSAADIAKTAMVLVEASLKAVFRNESPRIRRLRENKRQCIEMSIATLILHLHDELLYEVCDEYIDDVIQIVKGGMEAAANLTVPLPVKVKCGKSWGSLEEVL</sequence>
<feature type="region of interest" description="Disordered" evidence="16">
    <location>
        <begin position="1421"/>
        <end position="1518"/>
    </location>
</feature>
<comment type="similarity">
    <text evidence="3">Belongs to the DNA polymerase type-A family.</text>
</comment>
<dbReference type="InterPro" id="IPR001650">
    <property type="entry name" value="Helicase_C-like"/>
</dbReference>
<keyword evidence="10" id="KW-0067">ATP-binding</keyword>
<dbReference type="PROSITE" id="PS00447">
    <property type="entry name" value="DNA_POLYMERASE_A"/>
    <property type="match status" value="1"/>
</dbReference>
<dbReference type="InterPro" id="IPR036390">
    <property type="entry name" value="WH_DNA-bd_sf"/>
</dbReference>
<dbReference type="InterPro" id="IPR001098">
    <property type="entry name" value="DNA-dir_DNA_pol_A_palm_dom"/>
</dbReference>
<feature type="compositionally biased region" description="Polar residues" evidence="16">
    <location>
        <begin position="1063"/>
        <end position="1073"/>
    </location>
</feature>
<feature type="compositionally biased region" description="Basic and acidic residues" evidence="16">
    <location>
        <begin position="913"/>
        <end position="932"/>
    </location>
</feature>
<gene>
    <name evidence="19" type="ORF">R5R35_008130</name>
</gene>
<dbReference type="InterPro" id="IPR012337">
    <property type="entry name" value="RNaseH-like_sf"/>
</dbReference>
<feature type="compositionally biased region" description="Polar residues" evidence="16">
    <location>
        <begin position="901"/>
        <end position="912"/>
    </location>
</feature>
<feature type="compositionally biased region" description="Polar residues" evidence="16">
    <location>
        <begin position="1430"/>
        <end position="1441"/>
    </location>
</feature>
<dbReference type="InterPro" id="IPR036397">
    <property type="entry name" value="RNaseH_sf"/>
</dbReference>
<dbReference type="Proteomes" id="UP001378592">
    <property type="component" value="Unassembled WGS sequence"/>
</dbReference>
<dbReference type="GO" id="GO:0016787">
    <property type="term" value="F:hydrolase activity"/>
    <property type="evidence" value="ECO:0007669"/>
    <property type="project" value="UniProtKB-KW"/>
</dbReference>
<feature type="region of interest" description="Disordered" evidence="16">
    <location>
        <begin position="1131"/>
        <end position="1176"/>
    </location>
</feature>
<dbReference type="SUPFAM" id="SSF52540">
    <property type="entry name" value="P-loop containing nucleoside triphosphate hydrolases"/>
    <property type="match status" value="1"/>
</dbReference>
<evidence type="ECO:0000256" key="11">
    <source>
        <dbReference type="ARBA" id="ARBA00022932"/>
    </source>
</evidence>
<dbReference type="InterPro" id="IPR048960">
    <property type="entry name" value="POLQ-like_helical"/>
</dbReference>
<comment type="caution">
    <text evidence="19">The sequence shown here is derived from an EMBL/GenBank/DDBJ whole genome shotgun (WGS) entry which is preliminary data.</text>
</comment>
<dbReference type="Gene3D" id="3.30.70.370">
    <property type="match status" value="1"/>
</dbReference>
<dbReference type="PANTHER" id="PTHR10133:SF62">
    <property type="entry name" value="DNA POLYMERASE THETA"/>
    <property type="match status" value="1"/>
</dbReference>
<comment type="catalytic activity">
    <reaction evidence="14">
        <text>DNA(n) + a 2'-deoxyribonucleoside 5'-triphosphate = DNA(n+1) + diphosphate</text>
        <dbReference type="Rhea" id="RHEA:22508"/>
        <dbReference type="Rhea" id="RHEA-COMP:17339"/>
        <dbReference type="Rhea" id="RHEA-COMP:17340"/>
        <dbReference type="ChEBI" id="CHEBI:33019"/>
        <dbReference type="ChEBI" id="CHEBI:61560"/>
        <dbReference type="ChEBI" id="CHEBI:173112"/>
        <dbReference type="EC" id="2.7.7.7"/>
    </reaction>
</comment>
<keyword evidence="20" id="KW-1185">Reference proteome</keyword>
<name>A0AAN9VEF8_9ORTH</name>
<evidence type="ECO:0000313" key="20">
    <source>
        <dbReference type="Proteomes" id="UP001378592"/>
    </source>
</evidence>
<dbReference type="InterPro" id="IPR014001">
    <property type="entry name" value="Helicase_ATP-bd"/>
</dbReference>
<dbReference type="Pfam" id="PF00270">
    <property type="entry name" value="DEAD"/>
    <property type="match status" value="1"/>
</dbReference>
<organism evidence="19 20">
    <name type="scientific">Gryllus longicercus</name>
    <dbReference type="NCBI Taxonomy" id="2509291"/>
    <lineage>
        <taxon>Eukaryota</taxon>
        <taxon>Metazoa</taxon>
        <taxon>Ecdysozoa</taxon>
        <taxon>Arthropoda</taxon>
        <taxon>Hexapoda</taxon>
        <taxon>Insecta</taxon>
        <taxon>Pterygota</taxon>
        <taxon>Neoptera</taxon>
        <taxon>Polyneoptera</taxon>
        <taxon>Orthoptera</taxon>
        <taxon>Ensifera</taxon>
        <taxon>Gryllidea</taxon>
        <taxon>Grylloidea</taxon>
        <taxon>Gryllidae</taxon>
        <taxon>Gryllinae</taxon>
        <taxon>Gryllus</taxon>
    </lineage>
</organism>
<dbReference type="SMART" id="SM00490">
    <property type="entry name" value="HELICc"/>
    <property type="match status" value="1"/>
</dbReference>
<dbReference type="InterPro" id="IPR019760">
    <property type="entry name" value="DNA-dir_DNA_pol_A_CS"/>
</dbReference>
<feature type="region of interest" description="Disordered" evidence="16">
    <location>
        <begin position="1051"/>
        <end position="1077"/>
    </location>
</feature>
<keyword evidence="8" id="KW-0227">DNA damage</keyword>
<keyword evidence="7" id="KW-0547">Nucleotide-binding</keyword>
<evidence type="ECO:0000256" key="14">
    <source>
        <dbReference type="ARBA" id="ARBA00049244"/>
    </source>
</evidence>
<evidence type="ECO:0000256" key="4">
    <source>
        <dbReference type="ARBA" id="ARBA00012417"/>
    </source>
</evidence>
<proteinExistence type="inferred from homology"/>
<dbReference type="Pfam" id="PF00271">
    <property type="entry name" value="Helicase_C"/>
    <property type="match status" value="1"/>
</dbReference>
<dbReference type="InterPro" id="IPR027417">
    <property type="entry name" value="P-loop_NTPase"/>
</dbReference>
<dbReference type="GO" id="GO:0042575">
    <property type="term" value="C:DNA polymerase complex"/>
    <property type="evidence" value="ECO:0007669"/>
    <property type="project" value="UniProtKB-ARBA"/>
</dbReference>
<keyword evidence="12" id="KW-0234">DNA repair</keyword>
<keyword evidence="9" id="KW-0378">Hydrolase</keyword>
<dbReference type="Pfam" id="PF21099">
    <property type="entry name" value="POLQ_helical"/>
    <property type="match status" value="1"/>
</dbReference>
<comment type="cofactor">
    <cofactor evidence="1">
        <name>Mg(2+)</name>
        <dbReference type="ChEBI" id="CHEBI:18420"/>
    </cofactor>
</comment>
<dbReference type="Pfam" id="PF20470">
    <property type="entry name" value="HTH_61"/>
    <property type="match status" value="1"/>
</dbReference>
<dbReference type="CDD" id="cd18026">
    <property type="entry name" value="DEXHc_POLQ-like"/>
    <property type="match status" value="1"/>
</dbReference>
<evidence type="ECO:0000256" key="2">
    <source>
        <dbReference type="ARBA" id="ARBA00004123"/>
    </source>
</evidence>
<keyword evidence="13" id="KW-0539">Nucleus</keyword>
<protein>
    <recommendedName>
        <fullName evidence="15">DNA polymerase theta</fullName>
        <ecNumber evidence="4">2.7.7.7</ecNumber>
    </recommendedName>
</protein>
<dbReference type="FunFam" id="1.10.3380.20:FF:000001">
    <property type="entry name" value="DNA polymerase theta"/>
    <property type="match status" value="1"/>
</dbReference>
<evidence type="ECO:0000256" key="1">
    <source>
        <dbReference type="ARBA" id="ARBA00001946"/>
    </source>
</evidence>
<dbReference type="SMART" id="SM00482">
    <property type="entry name" value="POLAc"/>
    <property type="match status" value="1"/>
</dbReference>
<dbReference type="InterPro" id="IPR046931">
    <property type="entry name" value="HTH_61"/>
</dbReference>
<dbReference type="CDD" id="cd08638">
    <property type="entry name" value="DNA_pol_A_theta"/>
    <property type="match status" value="1"/>
</dbReference>
<keyword evidence="5" id="KW-0808">Transferase</keyword>
<dbReference type="InterPro" id="IPR011545">
    <property type="entry name" value="DEAD/DEAH_box_helicase_dom"/>
</dbReference>
<evidence type="ECO:0000256" key="7">
    <source>
        <dbReference type="ARBA" id="ARBA00022741"/>
    </source>
</evidence>
<dbReference type="GO" id="GO:0005524">
    <property type="term" value="F:ATP binding"/>
    <property type="evidence" value="ECO:0007669"/>
    <property type="project" value="UniProtKB-KW"/>
</dbReference>
<feature type="compositionally biased region" description="Basic and acidic residues" evidence="16">
    <location>
        <begin position="1144"/>
        <end position="1167"/>
    </location>
</feature>
<dbReference type="SUPFAM" id="SSF158702">
    <property type="entry name" value="Sec63 N-terminal domain-like"/>
    <property type="match status" value="1"/>
</dbReference>
<dbReference type="PROSITE" id="PS51192">
    <property type="entry name" value="HELICASE_ATP_BIND_1"/>
    <property type="match status" value="1"/>
</dbReference>
<dbReference type="Gene3D" id="3.40.50.300">
    <property type="entry name" value="P-loop containing nucleotide triphosphate hydrolases"/>
    <property type="match status" value="2"/>
</dbReference>
<dbReference type="Pfam" id="PF00476">
    <property type="entry name" value="DNA_pol_A"/>
    <property type="match status" value="1"/>
</dbReference>
<dbReference type="PRINTS" id="PR00868">
    <property type="entry name" value="DNAPOLI"/>
</dbReference>
<dbReference type="PANTHER" id="PTHR10133">
    <property type="entry name" value="DNA POLYMERASE I"/>
    <property type="match status" value="1"/>
</dbReference>
<feature type="compositionally biased region" description="Polar residues" evidence="16">
    <location>
        <begin position="1133"/>
        <end position="1143"/>
    </location>
</feature>
<dbReference type="SUPFAM" id="SSF46785">
    <property type="entry name" value="Winged helix' DNA-binding domain"/>
    <property type="match status" value="1"/>
</dbReference>
<dbReference type="Gene3D" id="1.10.150.20">
    <property type="entry name" value="5' to 3' exonuclease, C-terminal subdomain"/>
    <property type="match status" value="1"/>
</dbReference>
<evidence type="ECO:0000259" key="17">
    <source>
        <dbReference type="PROSITE" id="PS51192"/>
    </source>
</evidence>
<evidence type="ECO:0000256" key="13">
    <source>
        <dbReference type="ARBA" id="ARBA00023242"/>
    </source>
</evidence>
<evidence type="ECO:0000313" key="19">
    <source>
        <dbReference type="EMBL" id="KAK7862253.1"/>
    </source>
</evidence>
<dbReference type="InterPro" id="IPR043502">
    <property type="entry name" value="DNA/RNA_pol_sf"/>
</dbReference>
<feature type="domain" description="Helicase ATP-binding" evidence="17">
    <location>
        <begin position="132"/>
        <end position="306"/>
    </location>
</feature>
<dbReference type="Gene3D" id="1.20.1060.10">
    <property type="entry name" value="Taq DNA Polymerase, Chain T, domain 4"/>
    <property type="match status" value="1"/>
</dbReference>
<evidence type="ECO:0000256" key="10">
    <source>
        <dbReference type="ARBA" id="ARBA00022840"/>
    </source>
</evidence>
<dbReference type="FunFam" id="3.40.50.300:FF:000813">
    <property type="entry name" value="helicase POLQ-like isoform X1"/>
    <property type="match status" value="1"/>
</dbReference>
<reference evidence="19 20" key="1">
    <citation type="submission" date="2024-03" db="EMBL/GenBank/DDBJ databases">
        <title>The genome assembly and annotation of the cricket Gryllus longicercus Weissman &amp; Gray.</title>
        <authorList>
            <person name="Szrajer S."/>
            <person name="Gray D."/>
            <person name="Ylla G."/>
        </authorList>
    </citation>
    <scope>NUCLEOTIDE SEQUENCE [LARGE SCALE GENOMIC DNA]</scope>
    <source>
        <strain evidence="19">DAG 2021-001</strain>
        <tissue evidence="19">Whole body minus gut</tissue>
    </source>
</reference>
<dbReference type="SMART" id="SM00487">
    <property type="entry name" value="DEXDc"/>
    <property type="match status" value="1"/>
</dbReference>
<accession>A0AAN9VEF8</accession>
<dbReference type="EMBL" id="JAZDUA010000285">
    <property type="protein sequence ID" value="KAK7862253.1"/>
    <property type="molecule type" value="Genomic_DNA"/>
</dbReference>
<dbReference type="GO" id="GO:0005634">
    <property type="term" value="C:nucleus"/>
    <property type="evidence" value="ECO:0007669"/>
    <property type="project" value="UniProtKB-SubCell"/>
</dbReference>
<evidence type="ECO:0000256" key="3">
    <source>
        <dbReference type="ARBA" id="ARBA00007705"/>
    </source>
</evidence>
<dbReference type="EC" id="2.7.7.7" evidence="4"/>
<dbReference type="GO" id="GO:0003677">
    <property type="term" value="F:DNA binding"/>
    <property type="evidence" value="ECO:0007669"/>
    <property type="project" value="InterPro"/>
</dbReference>
<feature type="compositionally biased region" description="Low complexity" evidence="16">
    <location>
        <begin position="1479"/>
        <end position="1496"/>
    </location>
</feature>
<dbReference type="PROSITE" id="PS51194">
    <property type="entry name" value="HELICASE_CTER"/>
    <property type="match status" value="1"/>
</dbReference>
<dbReference type="GO" id="GO:0006261">
    <property type="term" value="P:DNA-templated DNA replication"/>
    <property type="evidence" value="ECO:0007669"/>
    <property type="project" value="InterPro"/>
</dbReference>
<dbReference type="InterPro" id="IPR002298">
    <property type="entry name" value="DNA_polymerase_A"/>
</dbReference>
<feature type="domain" description="Helicase C-terminal" evidence="18">
    <location>
        <begin position="342"/>
        <end position="568"/>
    </location>
</feature>
<evidence type="ECO:0000256" key="15">
    <source>
        <dbReference type="ARBA" id="ARBA00074669"/>
    </source>
</evidence>
<evidence type="ECO:0000256" key="12">
    <source>
        <dbReference type="ARBA" id="ARBA00023204"/>
    </source>
</evidence>
<feature type="compositionally biased region" description="Basic residues" evidence="16">
    <location>
        <begin position="1499"/>
        <end position="1514"/>
    </location>
</feature>
<evidence type="ECO:0000256" key="16">
    <source>
        <dbReference type="SAM" id="MobiDB-lite"/>
    </source>
</evidence>
<dbReference type="GO" id="GO:0003887">
    <property type="term" value="F:DNA-directed DNA polymerase activity"/>
    <property type="evidence" value="ECO:0007669"/>
    <property type="project" value="UniProtKB-KW"/>
</dbReference>
<keyword evidence="6" id="KW-0548">Nucleotidyltransferase</keyword>
<dbReference type="FunFam" id="1.10.150.20:FF:000070">
    <property type="entry name" value="DNA polymerase I, putative"/>
    <property type="match status" value="1"/>
</dbReference>
<evidence type="ECO:0000256" key="6">
    <source>
        <dbReference type="ARBA" id="ARBA00022695"/>
    </source>
</evidence>
<comment type="subcellular location">
    <subcellularLocation>
        <location evidence="2">Nucleus</location>
    </subcellularLocation>
</comment>
<dbReference type="CDD" id="cd18795">
    <property type="entry name" value="SF2_C_Ski2"/>
    <property type="match status" value="1"/>
</dbReference>
<evidence type="ECO:0000256" key="8">
    <source>
        <dbReference type="ARBA" id="ARBA00022763"/>
    </source>
</evidence>
<keyword evidence="11" id="KW-0239">DNA-directed DNA polymerase</keyword>
<dbReference type="GO" id="GO:0097681">
    <property type="term" value="P:double-strand break repair via alternative nonhomologous end joining"/>
    <property type="evidence" value="ECO:0007669"/>
    <property type="project" value="TreeGrafter"/>
</dbReference>
<feature type="region of interest" description="Disordered" evidence="16">
    <location>
        <begin position="900"/>
        <end position="934"/>
    </location>
</feature>
<evidence type="ECO:0000256" key="5">
    <source>
        <dbReference type="ARBA" id="ARBA00022679"/>
    </source>
</evidence>
<dbReference type="SUPFAM" id="SSF56672">
    <property type="entry name" value="DNA/RNA polymerases"/>
    <property type="match status" value="1"/>
</dbReference>